<keyword evidence="3" id="KW-1185">Reference proteome</keyword>
<evidence type="ECO:0000313" key="2">
    <source>
        <dbReference type="EMBL" id="ART69079.1"/>
    </source>
</evidence>
<accession>A0A1Y0C1M0</accession>
<reference evidence="2 3" key="1">
    <citation type="submission" date="2017-04" db="EMBL/GenBank/DDBJ databases">
        <title>Whole Genome Sequence of 1,4-Dioxane Degrading Bacterium Mycobacterium dioxanotrophicus PH-06.</title>
        <authorList>
            <person name="He Y."/>
        </authorList>
    </citation>
    <scope>NUCLEOTIDE SEQUENCE [LARGE SCALE GENOMIC DNA]</scope>
    <source>
        <strain evidence="2 3">PH-06</strain>
    </source>
</reference>
<proteinExistence type="predicted"/>
<gene>
    <name evidence="2" type="ORF">BTO20_11220</name>
</gene>
<dbReference type="Proteomes" id="UP000195331">
    <property type="component" value="Chromosome"/>
</dbReference>
<sequence length="133" mass="14784">MRADDALKYAAAVLRERTDWALDEIGGSMCDQEGHELQTNAIHDITVDIASLAELFGDPNVYSDGRYVKTSTWIDGDSLGTSHVWHPDPAQEKPASWRGNLPSYDPDIPSPGIYEVTTYPETQEIHVRVVRTA</sequence>
<name>A0A1Y0C1M0_9MYCO</name>
<dbReference type="AlphaFoldDB" id="A0A1Y0C1M0"/>
<feature type="region of interest" description="Disordered" evidence="1">
    <location>
        <begin position="80"/>
        <end position="104"/>
    </location>
</feature>
<dbReference type="KEGG" id="mdx:BTO20_11220"/>
<protein>
    <submittedName>
        <fullName evidence="2">Uncharacterized protein</fullName>
    </submittedName>
</protein>
<dbReference type="OrthoDB" id="4736284at2"/>
<organism evidence="2 3">
    <name type="scientific">Mycobacterium dioxanotrophicus</name>
    <dbReference type="NCBI Taxonomy" id="482462"/>
    <lineage>
        <taxon>Bacteria</taxon>
        <taxon>Bacillati</taxon>
        <taxon>Actinomycetota</taxon>
        <taxon>Actinomycetes</taxon>
        <taxon>Mycobacteriales</taxon>
        <taxon>Mycobacteriaceae</taxon>
        <taxon>Mycobacterium</taxon>
    </lineage>
</organism>
<evidence type="ECO:0000313" key="3">
    <source>
        <dbReference type="Proteomes" id="UP000195331"/>
    </source>
</evidence>
<evidence type="ECO:0000256" key="1">
    <source>
        <dbReference type="SAM" id="MobiDB-lite"/>
    </source>
</evidence>
<dbReference type="RefSeq" id="WP_087075882.1">
    <property type="nucleotide sequence ID" value="NZ_CP020809.1"/>
</dbReference>
<dbReference type="EMBL" id="CP020809">
    <property type="protein sequence ID" value="ART69079.1"/>
    <property type="molecule type" value="Genomic_DNA"/>
</dbReference>